<dbReference type="EMBL" id="JADGJW010000410">
    <property type="protein sequence ID" value="KAJ3217788.1"/>
    <property type="molecule type" value="Genomic_DNA"/>
</dbReference>
<evidence type="ECO:0000313" key="2">
    <source>
        <dbReference type="Proteomes" id="UP001211065"/>
    </source>
</evidence>
<comment type="caution">
    <text evidence="1">The sequence shown here is derived from an EMBL/GenBank/DDBJ whole genome shotgun (WGS) entry which is preliminary data.</text>
</comment>
<sequence length="443" mass="50517">METLSIPCDSTLNYLYPKDKLTITGTEKILEDLTVLKVLLNSTFYATKIDRVKLRNAVQLATYLNFSNIDDCKSLVEELSKPPKFHLTKAHRDKIIPYVDYLLQHLRKDTSVDELGTLFKQKLELTPFENFTDLQSCGVNDDLRKVLREAGAWRIAPDYKTQQFLVWGNVSSATFFENIKDVISPSFINYSEKKRTVLDRRDDCWHSGCSLKDSFSEVVIDYRELLAPKVQEVIEKYSVENVAAGTIGMFITNKKRNKHYLITSAHVAFPELSSMALDGEDLKLFNESVPYAHYSKTMDIAVIPCNKNIPHDNGIRIAPLSDWNYLVDEGAQIYKMGGRSGLTVGILNKKNDENENYKNCISVQPTKGSFTEKGDSGSIYYCNTITGFVPLGIHRITDGVSFACPLLESLRYVVEDKQRRSIDDYEPCMWHQQLGCCTYRHTK</sequence>
<reference evidence="1" key="1">
    <citation type="submission" date="2020-05" db="EMBL/GenBank/DDBJ databases">
        <title>Phylogenomic resolution of chytrid fungi.</title>
        <authorList>
            <person name="Stajich J.E."/>
            <person name="Amses K."/>
            <person name="Simmons R."/>
            <person name="Seto K."/>
            <person name="Myers J."/>
            <person name="Bonds A."/>
            <person name="Quandt C.A."/>
            <person name="Barry K."/>
            <person name="Liu P."/>
            <person name="Grigoriev I."/>
            <person name="Longcore J.E."/>
            <person name="James T.Y."/>
        </authorList>
    </citation>
    <scope>NUCLEOTIDE SEQUENCE</scope>
    <source>
        <strain evidence="1">JEL0476</strain>
    </source>
</reference>
<protein>
    <recommendedName>
        <fullName evidence="3">Serine protease</fullName>
    </recommendedName>
</protein>
<name>A0AAD5XV04_9FUNG</name>
<accession>A0AAD5XV04</accession>
<evidence type="ECO:0008006" key="3">
    <source>
        <dbReference type="Google" id="ProtNLM"/>
    </source>
</evidence>
<proteinExistence type="predicted"/>
<dbReference type="Proteomes" id="UP001211065">
    <property type="component" value="Unassembled WGS sequence"/>
</dbReference>
<dbReference type="SUPFAM" id="SSF50494">
    <property type="entry name" value="Trypsin-like serine proteases"/>
    <property type="match status" value="1"/>
</dbReference>
<dbReference type="AlphaFoldDB" id="A0AAD5XV04"/>
<dbReference type="InterPro" id="IPR009003">
    <property type="entry name" value="Peptidase_S1_PA"/>
</dbReference>
<organism evidence="1 2">
    <name type="scientific">Clydaea vesicula</name>
    <dbReference type="NCBI Taxonomy" id="447962"/>
    <lineage>
        <taxon>Eukaryota</taxon>
        <taxon>Fungi</taxon>
        <taxon>Fungi incertae sedis</taxon>
        <taxon>Chytridiomycota</taxon>
        <taxon>Chytridiomycota incertae sedis</taxon>
        <taxon>Chytridiomycetes</taxon>
        <taxon>Lobulomycetales</taxon>
        <taxon>Lobulomycetaceae</taxon>
        <taxon>Clydaea</taxon>
    </lineage>
</organism>
<gene>
    <name evidence="1" type="ORF">HK099_005356</name>
</gene>
<evidence type="ECO:0000313" key="1">
    <source>
        <dbReference type="EMBL" id="KAJ3217788.1"/>
    </source>
</evidence>
<keyword evidence="2" id="KW-1185">Reference proteome</keyword>